<organism evidence="1 2">
    <name type="scientific">Pseudomonas syringae pv. philadelphi</name>
    <dbReference type="NCBI Taxonomy" id="251706"/>
    <lineage>
        <taxon>Bacteria</taxon>
        <taxon>Pseudomonadati</taxon>
        <taxon>Pseudomonadota</taxon>
        <taxon>Gammaproteobacteria</taxon>
        <taxon>Pseudomonadales</taxon>
        <taxon>Pseudomonadaceae</taxon>
        <taxon>Pseudomonas</taxon>
    </lineage>
</organism>
<dbReference type="InterPro" id="IPR004304">
    <property type="entry name" value="FmdA_AmdA"/>
</dbReference>
<dbReference type="GO" id="GO:0016811">
    <property type="term" value="F:hydrolase activity, acting on carbon-nitrogen (but not peptide) bonds, in linear amides"/>
    <property type="evidence" value="ECO:0007669"/>
    <property type="project" value="InterPro"/>
</dbReference>
<comment type="caution">
    <text evidence="1">The sequence shown here is derived from an EMBL/GenBank/DDBJ whole genome shotgun (WGS) entry which is preliminary data.</text>
</comment>
<dbReference type="Proteomes" id="UP000279372">
    <property type="component" value="Unassembled WGS sequence"/>
</dbReference>
<name>A0A3M3Y6K0_9PSED</name>
<dbReference type="EMBL" id="RBQB01000403">
    <property type="protein sequence ID" value="RMO77779.1"/>
    <property type="molecule type" value="Genomic_DNA"/>
</dbReference>
<dbReference type="PANTHER" id="PTHR31891:SF1">
    <property type="entry name" value="FORMAMIDASE C869.04-RELATED"/>
    <property type="match status" value="1"/>
</dbReference>
<protein>
    <submittedName>
        <fullName evidence="1">Formamidase</fullName>
    </submittedName>
</protein>
<reference evidence="1 2" key="1">
    <citation type="submission" date="2018-08" db="EMBL/GenBank/DDBJ databases">
        <title>Recombination of ecologically and evolutionarily significant loci maintains genetic cohesion in the Pseudomonas syringae species complex.</title>
        <authorList>
            <person name="Dillon M."/>
            <person name="Thakur S."/>
            <person name="Almeida R.N.D."/>
            <person name="Weir B.S."/>
            <person name="Guttman D.S."/>
        </authorList>
    </citation>
    <scope>NUCLEOTIDE SEQUENCE [LARGE SCALE GENOMIC DNA]</scope>
    <source>
        <strain evidence="1 2">ICMP 8902</strain>
    </source>
</reference>
<sequence>MSRTCALSVALGLRHPFARDKPHSRERRYAMTEVLIKVDLNQPVTENEQIHNRWHPDIPMACWVKPGEDFILETYDWTAGAIKNNDDASDVRDVDLSTVHYLSGPVGVHGAEPGDLLVVDLLDIGARADSQWGFNGFFSRQNGGGFLTDHFPMAQKAIWDFKGMMTSSRHIPGVEFAGLIHPGLIGCLPDHKMLAEWNRREQELIDTDPGRVPPLANPPHAKTAHLGKMKGGPERDLAAATGARTVPPREHGGNCDIKDLSRGSKVFFPVYVDGAGLSVGDLHFSQGDGEITFCGAIEMAGWVHMRVELIKGGMAKYGIKNPVFKPSPIVPTYNKYLIFEGISVDESGQQHYLDVNVAYRQACLNAINYMTKFGYSPAQGYALLGSAPVQGHISGIVDIPNACATLWLPTEIFKFDINPNADGPTRFIDGSIDLPIAPDK</sequence>
<dbReference type="NCBIfam" id="NF045496">
    <property type="entry name" value="FormamaseFmdA"/>
    <property type="match status" value="1"/>
</dbReference>
<dbReference type="PANTHER" id="PTHR31891">
    <property type="entry name" value="FORMAMIDASE C869.04-RELATED"/>
    <property type="match status" value="1"/>
</dbReference>
<proteinExistence type="predicted"/>
<evidence type="ECO:0000313" key="2">
    <source>
        <dbReference type="Proteomes" id="UP000279372"/>
    </source>
</evidence>
<dbReference type="InterPro" id="IPR054833">
    <property type="entry name" value="FormamaseFmdA"/>
</dbReference>
<dbReference type="AlphaFoldDB" id="A0A3M3Y6K0"/>
<gene>
    <name evidence="1" type="ORF">ALQ33_05489</name>
</gene>
<dbReference type="Gene3D" id="2.60.120.580">
    <property type="entry name" value="Acetamidase/Formamidase-like domains"/>
    <property type="match status" value="1"/>
</dbReference>
<evidence type="ECO:0000313" key="1">
    <source>
        <dbReference type="EMBL" id="RMO77779.1"/>
    </source>
</evidence>
<accession>A0A3M3Y6K0</accession>
<dbReference type="Pfam" id="PF03069">
    <property type="entry name" value="FmdA_AmdA"/>
    <property type="match status" value="1"/>
</dbReference>
<dbReference type="SUPFAM" id="SSF141130">
    <property type="entry name" value="Acetamidase/Formamidase-like"/>
    <property type="match status" value="1"/>
</dbReference>